<evidence type="ECO:0000313" key="6">
    <source>
        <dbReference type="EMBL" id="OAQ20104.1"/>
    </source>
</evidence>
<evidence type="ECO:0000256" key="2">
    <source>
        <dbReference type="ARBA" id="ARBA00022448"/>
    </source>
</evidence>
<dbReference type="RefSeq" id="WP_068671539.1">
    <property type="nucleotide sequence ID" value="NZ_LWLG01000016.1"/>
</dbReference>
<dbReference type="PROSITE" id="PS50893">
    <property type="entry name" value="ABC_TRANSPORTER_2"/>
    <property type="match status" value="1"/>
</dbReference>
<keyword evidence="3" id="KW-0547">Nucleotide-binding</keyword>
<dbReference type="InterPro" id="IPR050153">
    <property type="entry name" value="Metal_Ion_Import_ABC"/>
</dbReference>
<dbReference type="STRING" id="999894.TDIS_1831"/>
<evidence type="ECO:0000256" key="3">
    <source>
        <dbReference type="ARBA" id="ARBA00022741"/>
    </source>
</evidence>
<dbReference type="Pfam" id="PF00005">
    <property type="entry name" value="ABC_tran"/>
    <property type="match status" value="1"/>
</dbReference>
<reference evidence="6 7" key="1">
    <citation type="submission" date="2016-04" db="EMBL/GenBank/DDBJ databases">
        <title>Genome analysis of Thermosulfurimonas dismutans, the first thermophilic sulfur-disproportionating bacterium of the phylum Thermodesulfobacteria.</title>
        <authorList>
            <person name="Mardanov A.V."/>
            <person name="Beletsky A.V."/>
            <person name="Kadnikov V.V."/>
            <person name="Slobodkin A.I."/>
            <person name="Ravin N.V."/>
        </authorList>
    </citation>
    <scope>NUCLEOTIDE SEQUENCE [LARGE SCALE GENOMIC DNA]</scope>
    <source>
        <strain evidence="6 7">S95</strain>
    </source>
</reference>
<dbReference type="CDD" id="cd03214">
    <property type="entry name" value="ABC_Iron-Siderophores_B12_Hemin"/>
    <property type="match status" value="1"/>
</dbReference>
<dbReference type="SMART" id="SM00382">
    <property type="entry name" value="AAA"/>
    <property type="match status" value="1"/>
</dbReference>
<accession>A0A179D207</accession>
<keyword evidence="7" id="KW-1185">Reference proteome</keyword>
<dbReference type="InterPro" id="IPR003593">
    <property type="entry name" value="AAA+_ATPase"/>
</dbReference>
<dbReference type="AlphaFoldDB" id="A0A179D207"/>
<gene>
    <name evidence="6" type="ORF">TDIS_1831</name>
</gene>
<comment type="similarity">
    <text evidence="1">Belongs to the ABC transporter superfamily.</text>
</comment>
<dbReference type="InterPro" id="IPR003439">
    <property type="entry name" value="ABC_transporter-like_ATP-bd"/>
</dbReference>
<proteinExistence type="inferred from homology"/>
<dbReference type="InterPro" id="IPR027417">
    <property type="entry name" value="P-loop_NTPase"/>
</dbReference>
<keyword evidence="2" id="KW-0813">Transport</keyword>
<comment type="caution">
    <text evidence="6">The sequence shown here is derived from an EMBL/GenBank/DDBJ whole genome shotgun (WGS) entry which is preliminary data.</text>
</comment>
<dbReference type="EMBL" id="LWLG01000016">
    <property type="protein sequence ID" value="OAQ20104.1"/>
    <property type="molecule type" value="Genomic_DNA"/>
</dbReference>
<dbReference type="SUPFAM" id="SSF52540">
    <property type="entry name" value="P-loop containing nucleoside triphosphate hydrolases"/>
    <property type="match status" value="1"/>
</dbReference>
<dbReference type="Gene3D" id="3.40.50.300">
    <property type="entry name" value="P-loop containing nucleotide triphosphate hydrolases"/>
    <property type="match status" value="1"/>
</dbReference>
<dbReference type="PROSITE" id="PS00211">
    <property type="entry name" value="ABC_TRANSPORTER_1"/>
    <property type="match status" value="1"/>
</dbReference>
<evidence type="ECO:0000259" key="5">
    <source>
        <dbReference type="PROSITE" id="PS50893"/>
    </source>
</evidence>
<feature type="domain" description="ABC transporter" evidence="5">
    <location>
        <begin position="1"/>
        <end position="237"/>
    </location>
</feature>
<dbReference type="OrthoDB" id="5292475at2"/>
<sequence>MKWIELQNFEVRLASFDLKVPELALCPGNLVAILGPNGSGKSTFLSALAGLRPYKGRYLFLGKDFEAYSESERYRFLSYLPQAGRVGLPFEVFYVVLTGRYPLVGGNRYSEKDHLETEKILRVMDLWDLRHRTFNELSGGERQRVLLARALNRQAQILFLDEPFNGVDLRHQHAILKFLREYVRGDQALALVVLHDLSLAARYFDYFLLFKEGLLLHQAKRSQLDPALLSEVLEVRVDFFRKGDEILVSTGV</sequence>
<dbReference type="InterPro" id="IPR017871">
    <property type="entry name" value="ABC_transporter-like_CS"/>
</dbReference>
<name>A0A179D207_9BACT</name>
<evidence type="ECO:0000256" key="4">
    <source>
        <dbReference type="ARBA" id="ARBA00022840"/>
    </source>
</evidence>
<organism evidence="6 7">
    <name type="scientific">Thermosulfurimonas dismutans</name>
    <dbReference type="NCBI Taxonomy" id="999894"/>
    <lineage>
        <taxon>Bacteria</taxon>
        <taxon>Pseudomonadati</taxon>
        <taxon>Thermodesulfobacteriota</taxon>
        <taxon>Thermodesulfobacteria</taxon>
        <taxon>Thermodesulfobacteriales</taxon>
        <taxon>Thermodesulfobacteriaceae</taxon>
        <taxon>Thermosulfurimonas</taxon>
    </lineage>
</organism>
<dbReference type="GO" id="GO:0005524">
    <property type="term" value="F:ATP binding"/>
    <property type="evidence" value="ECO:0007669"/>
    <property type="project" value="UniProtKB-KW"/>
</dbReference>
<dbReference type="GO" id="GO:0016887">
    <property type="term" value="F:ATP hydrolysis activity"/>
    <property type="evidence" value="ECO:0007669"/>
    <property type="project" value="InterPro"/>
</dbReference>
<keyword evidence="4" id="KW-0067">ATP-binding</keyword>
<protein>
    <submittedName>
        <fullName evidence="6">ABC-type hemin transport system, ATPase component</fullName>
    </submittedName>
</protein>
<evidence type="ECO:0000313" key="7">
    <source>
        <dbReference type="Proteomes" id="UP000078390"/>
    </source>
</evidence>
<dbReference type="PANTHER" id="PTHR42734:SF6">
    <property type="entry name" value="MOLYBDATE IMPORT ATP-BINDING PROTEIN MOLC"/>
    <property type="match status" value="1"/>
</dbReference>
<evidence type="ECO:0000256" key="1">
    <source>
        <dbReference type="ARBA" id="ARBA00005417"/>
    </source>
</evidence>
<dbReference type="PANTHER" id="PTHR42734">
    <property type="entry name" value="METAL TRANSPORT SYSTEM ATP-BINDING PROTEIN TM_0124-RELATED"/>
    <property type="match status" value="1"/>
</dbReference>
<dbReference type="Proteomes" id="UP000078390">
    <property type="component" value="Unassembled WGS sequence"/>
</dbReference>